<keyword evidence="2" id="KW-1185">Reference proteome</keyword>
<comment type="caution">
    <text evidence="1">The sequence shown here is derived from an EMBL/GenBank/DDBJ whole genome shotgun (WGS) entry which is preliminary data.</text>
</comment>
<accession>A0ABP3XND3</accession>
<name>A0ABP3XND3_9SPHN</name>
<protein>
    <submittedName>
        <fullName evidence="1">Uncharacterized protein</fullName>
    </submittedName>
</protein>
<evidence type="ECO:0000313" key="2">
    <source>
        <dbReference type="Proteomes" id="UP001500738"/>
    </source>
</evidence>
<gene>
    <name evidence="1" type="ORF">GCM10009115_34670</name>
</gene>
<proteinExistence type="predicted"/>
<evidence type="ECO:0000313" key="1">
    <source>
        <dbReference type="EMBL" id="GAA0867302.1"/>
    </source>
</evidence>
<dbReference type="EMBL" id="BAAAFE010000013">
    <property type="protein sequence ID" value="GAA0867302.1"/>
    <property type="molecule type" value="Genomic_DNA"/>
</dbReference>
<dbReference type="RefSeq" id="WP_215349803.1">
    <property type="nucleotide sequence ID" value="NZ_BAAAFE010000013.1"/>
</dbReference>
<sequence length="69" mass="6840">MTAAVVIGADFGGLALAIAGIDGSTGGGALATFPLPRWGAMDSHRRAVRRCAAPPETLADDGSTDRGTA</sequence>
<dbReference type="Proteomes" id="UP001500738">
    <property type="component" value="Unassembled WGS sequence"/>
</dbReference>
<reference evidence="2" key="1">
    <citation type="journal article" date="2019" name="Int. J. Syst. Evol. Microbiol.">
        <title>The Global Catalogue of Microorganisms (GCM) 10K type strain sequencing project: providing services to taxonomists for standard genome sequencing and annotation.</title>
        <authorList>
            <consortium name="The Broad Institute Genomics Platform"/>
            <consortium name="The Broad Institute Genome Sequencing Center for Infectious Disease"/>
            <person name="Wu L."/>
            <person name="Ma J."/>
        </authorList>
    </citation>
    <scope>NUCLEOTIDE SEQUENCE [LARGE SCALE GENOMIC DNA]</scope>
    <source>
        <strain evidence="2">JCM 15910</strain>
    </source>
</reference>
<organism evidence="1 2">
    <name type="scientific">Sphingopyxis soli</name>
    <dbReference type="NCBI Taxonomy" id="592051"/>
    <lineage>
        <taxon>Bacteria</taxon>
        <taxon>Pseudomonadati</taxon>
        <taxon>Pseudomonadota</taxon>
        <taxon>Alphaproteobacteria</taxon>
        <taxon>Sphingomonadales</taxon>
        <taxon>Sphingomonadaceae</taxon>
        <taxon>Sphingopyxis</taxon>
    </lineage>
</organism>